<dbReference type="Proteomes" id="UP000770717">
    <property type="component" value="Unassembled WGS sequence"/>
</dbReference>
<evidence type="ECO:0000313" key="3">
    <source>
        <dbReference type="Proteomes" id="UP000770717"/>
    </source>
</evidence>
<name>A0A8J6KPB2_ELECQ</name>
<evidence type="ECO:0000313" key="2">
    <source>
        <dbReference type="EMBL" id="KAG9494479.1"/>
    </source>
</evidence>
<feature type="compositionally biased region" description="Polar residues" evidence="1">
    <location>
        <begin position="1"/>
        <end position="12"/>
    </location>
</feature>
<organism evidence="2 3">
    <name type="scientific">Eleutherodactylus coqui</name>
    <name type="common">Puerto Rican coqui</name>
    <dbReference type="NCBI Taxonomy" id="57060"/>
    <lineage>
        <taxon>Eukaryota</taxon>
        <taxon>Metazoa</taxon>
        <taxon>Chordata</taxon>
        <taxon>Craniata</taxon>
        <taxon>Vertebrata</taxon>
        <taxon>Euteleostomi</taxon>
        <taxon>Amphibia</taxon>
        <taxon>Batrachia</taxon>
        <taxon>Anura</taxon>
        <taxon>Neobatrachia</taxon>
        <taxon>Hyloidea</taxon>
        <taxon>Eleutherodactylidae</taxon>
        <taxon>Eleutherodactylinae</taxon>
        <taxon>Eleutherodactylus</taxon>
        <taxon>Eleutherodactylus</taxon>
    </lineage>
</organism>
<keyword evidence="3" id="KW-1185">Reference proteome</keyword>
<evidence type="ECO:0000256" key="1">
    <source>
        <dbReference type="SAM" id="MobiDB-lite"/>
    </source>
</evidence>
<reference evidence="2" key="1">
    <citation type="thesis" date="2020" institute="ProQuest LLC" country="789 East Eisenhower Parkway, Ann Arbor, MI, USA">
        <title>Comparative Genomics and Chromosome Evolution.</title>
        <authorList>
            <person name="Mudd A.B."/>
        </authorList>
    </citation>
    <scope>NUCLEOTIDE SEQUENCE</scope>
    <source>
        <strain evidence="2">HN-11 Male</strain>
        <tissue evidence="2">Kidney and liver</tissue>
    </source>
</reference>
<comment type="caution">
    <text evidence="2">The sequence shown here is derived from an EMBL/GenBank/DDBJ whole genome shotgun (WGS) entry which is preliminary data.</text>
</comment>
<feature type="region of interest" description="Disordered" evidence="1">
    <location>
        <begin position="1"/>
        <end position="22"/>
    </location>
</feature>
<sequence length="80" mass="8977">MLKVNYGTTPVSSAEEGPDSQEEMAYPCDHSFYYDEKNPFKRSVKGIFGINTYAVGHIAQAVCIFPNPSILNNSHRHWGI</sequence>
<accession>A0A8J6KPB2</accession>
<proteinExistence type="predicted"/>
<dbReference type="AlphaFoldDB" id="A0A8J6KPB2"/>
<gene>
    <name evidence="2" type="ORF">GDO78_002020</name>
</gene>
<protein>
    <submittedName>
        <fullName evidence="2">Uncharacterized protein</fullName>
    </submittedName>
</protein>
<dbReference type="EMBL" id="WNTK01000001">
    <property type="protein sequence ID" value="KAG9494479.1"/>
    <property type="molecule type" value="Genomic_DNA"/>
</dbReference>